<evidence type="ECO:0000313" key="1">
    <source>
        <dbReference type="EMBL" id="EBP0013965.1"/>
    </source>
</evidence>
<sequence length="64" mass="7141">MGGFAAADGEADTAGPHQTRFLRFLKGVSLDIENYCTASLFFEQAYLSQWGVLPRYTLFSIDFV</sequence>
<gene>
    <name evidence="1" type="ORF">HX37_25270</name>
</gene>
<protein>
    <submittedName>
        <fullName evidence="1">Uncharacterized protein</fullName>
    </submittedName>
</protein>
<proteinExistence type="predicted"/>
<comment type="caution">
    <text evidence="1">The sequence shown here is derived from an EMBL/GenBank/DDBJ whole genome shotgun (WGS) entry which is preliminary data.</text>
</comment>
<name>A0A5U2FAM7_SALER</name>
<dbReference type="AlphaFoldDB" id="A0A5U2FAM7"/>
<organism evidence="1">
    <name type="scientific">Salmonella enterica</name>
    <name type="common">Salmonella choleraesuis</name>
    <dbReference type="NCBI Taxonomy" id="28901"/>
    <lineage>
        <taxon>Bacteria</taxon>
        <taxon>Pseudomonadati</taxon>
        <taxon>Pseudomonadota</taxon>
        <taxon>Gammaproteobacteria</taxon>
        <taxon>Enterobacterales</taxon>
        <taxon>Enterobacteriaceae</taxon>
        <taxon>Salmonella</taxon>
    </lineage>
</organism>
<accession>A0A5U2FAM7</accession>
<dbReference type="EMBL" id="AAGKHU010000189">
    <property type="protein sequence ID" value="EBP0013965.1"/>
    <property type="molecule type" value="Genomic_DNA"/>
</dbReference>
<reference evidence="1" key="1">
    <citation type="submission" date="2018-07" db="EMBL/GenBank/DDBJ databases">
        <authorList>
            <consortium name="GenomeTrakr network: Whole genome sequencing for foodborne pathogen traceback"/>
        </authorList>
    </citation>
    <scope>NUCLEOTIDE SEQUENCE</scope>
    <source>
        <strain evidence="1">CFSAN018538</strain>
    </source>
</reference>